<keyword evidence="2" id="KW-1185">Reference proteome</keyword>
<proteinExistence type="predicted"/>
<gene>
    <name evidence="1" type="ORF">AS026_22175</name>
</gene>
<accession>A0A120FEX0</accession>
<name>A0A120FEX0_9HYPH</name>
<dbReference type="PIRSF" id="PIRSF028304">
    <property type="entry name" value="UCP028304"/>
    <property type="match status" value="1"/>
</dbReference>
<dbReference type="PANTHER" id="PTHR35370:SF1">
    <property type="entry name" value="TYPE VI SECRETION SYSTEM COMPONENT TSSF1"/>
    <property type="match status" value="1"/>
</dbReference>
<dbReference type="Pfam" id="PF05947">
    <property type="entry name" value="T6SS_TssF"/>
    <property type="match status" value="1"/>
</dbReference>
<evidence type="ECO:0000313" key="1">
    <source>
        <dbReference type="EMBL" id="KWV41884.1"/>
    </source>
</evidence>
<dbReference type="AlphaFoldDB" id="A0A120FEX0"/>
<comment type="caution">
    <text evidence="1">The sequence shown here is derived from an EMBL/GenBank/DDBJ whole genome shotgun (WGS) entry which is preliminary data.</text>
</comment>
<organism evidence="1 2">
    <name type="scientific">Rhizobium altiplani</name>
    <dbReference type="NCBI Taxonomy" id="1864509"/>
    <lineage>
        <taxon>Bacteria</taxon>
        <taxon>Pseudomonadati</taxon>
        <taxon>Pseudomonadota</taxon>
        <taxon>Alphaproteobacteria</taxon>
        <taxon>Hyphomicrobiales</taxon>
        <taxon>Rhizobiaceae</taxon>
        <taxon>Rhizobium/Agrobacterium group</taxon>
        <taxon>Rhizobium</taxon>
    </lineage>
</organism>
<protein>
    <submittedName>
        <fullName evidence="1">Type VI secretion protein</fullName>
    </submittedName>
</protein>
<dbReference type="InterPro" id="IPR010272">
    <property type="entry name" value="T6SS_TssF"/>
</dbReference>
<evidence type="ECO:0000313" key="2">
    <source>
        <dbReference type="Proteomes" id="UP000068164"/>
    </source>
</evidence>
<dbReference type="NCBIfam" id="TIGR03359">
    <property type="entry name" value="VI_chp_6"/>
    <property type="match status" value="1"/>
</dbReference>
<dbReference type="OrthoDB" id="9763676at2"/>
<dbReference type="Proteomes" id="UP000068164">
    <property type="component" value="Unassembled WGS sequence"/>
</dbReference>
<dbReference type="PANTHER" id="PTHR35370">
    <property type="entry name" value="CYTOPLASMIC PROTEIN-RELATED-RELATED"/>
    <property type="match status" value="1"/>
</dbReference>
<sequence length="624" mass="69055">MDRVFLEYYEEELTHIRALASEFAGMHPSIARNLSLDTIPCPDPFVERLLDGVAYLAARTRQKVDAESSRFARSVLENFYPDLIAPAPATAMALLKPGQQVQTMLAGHLVKRGTRLVSSVRPGVPTRCIYTTAQDVTLWPLAISSVSYIQDRSALAAAGIGPIEGASGSAALSVIVNRTGKGKLSELSLDCLDLHFGDKSKAPLLFDTLFGACAAVGARPEGRDNILSALPDPEMVGICDDEALMPRTRQTFEGYRLLREYFMAPERFHYARVRSLKPVVRRCASGLELVFLLRRPVPELANITAKDFELFVTPIINLFERSCNVIELDTRRTRQVLHADRTRPRDFEIYRTIGVEDADAEGPDAEIPALFSLGQNRGNGWVYFAERRPRRPGEDELRQGQTRTSYTGDDVFLTLSRPAKSTAARQLKRIEVRALCTNRDLPILDDTPSLSLESGDPVETIQLLGALRPPWPSIPATLPAGAVEGSRADELAWRLIAQLSLNFLSLAEEGRGVDPLHALLELYAQRGDPSLSRHVRAIARVEARPVIERLAIAGPMCFARGTEVTLHIDQSVLAGHSTLLLPALLSKLFARYSAINAFVRTRTRIIQKQEDVLWPIAPGNRFLI</sequence>
<dbReference type="EMBL" id="LNCD01000138">
    <property type="protein sequence ID" value="KWV41884.1"/>
    <property type="molecule type" value="Genomic_DNA"/>
</dbReference>
<dbReference type="RefSeq" id="WP_062375139.1">
    <property type="nucleotide sequence ID" value="NZ_LNCD01000138.1"/>
</dbReference>
<reference evidence="1 2" key="1">
    <citation type="submission" date="2015-11" db="EMBL/GenBank/DDBJ databases">
        <title>Draft Genome Sequence of the Strain BR 10423 (Rhizobium sp.) isolated from nodules of Mimosa pudica.</title>
        <authorList>
            <person name="Barauna A.C."/>
            <person name="Zilli J.E."/>
            <person name="Simoes-Araujo J.L."/>
            <person name="Reis V.M."/>
            <person name="James E.K."/>
            <person name="Reis F.B.Jr."/>
            <person name="Rouws L.F."/>
            <person name="Passos S.R."/>
            <person name="Gois S.R."/>
        </authorList>
    </citation>
    <scope>NUCLEOTIDE SEQUENCE [LARGE SCALE GENOMIC DNA]</scope>
    <source>
        <strain evidence="1 2">BR10423</strain>
    </source>
</reference>